<dbReference type="RefSeq" id="WP_023064036.1">
    <property type="nucleotide sequence ID" value="NZ_AUZM01000001.1"/>
</dbReference>
<keyword evidence="1" id="KW-0732">Signal</keyword>
<keyword evidence="3" id="KW-1185">Reference proteome</keyword>
<evidence type="ECO:0000256" key="1">
    <source>
        <dbReference type="SAM" id="SignalP"/>
    </source>
</evidence>
<reference evidence="2 3" key="1">
    <citation type="journal article" date="2013" name="Front. Microbiol.">
        <title>Comparative genomic analyses of the cyanobacterium, Lyngbya aestuarii BL J, a powerful hydrogen producer.</title>
        <authorList>
            <person name="Kothari A."/>
            <person name="Vaughn M."/>
            <person name="Garcia-Pichel F."/>
        </authorList>
    </citation>
    <scope>NUCLEOTIDE SEQUENCE [LARGE SCALE GENOMIC DNA]</scope>
    <source>
        <strain evidence="2 3">BL J</strain>
    </source>
</reference>
<dbReference type="OrthoDB" id="463164at2"/>
<dbReference type="Proteomes" id="UP000017127">
    <property type="component" value="Unassembled WGS sequence"/>
</dbReference>
<feature type="chain" id="PRO_5004687803" evidence="1">
    <location>
        <begin position="24"/>
        <end position="93"/>
    </location>
</feature>
<protein>
    <submittedName>
        <fullName evidence="2">Uncharacterized protein</fullName>
    </submittedName>
</protein>
<proteinExistence type="predicted"/>
<accession>U7QSA7</accession>
<sequence length="93" mass="10348">MNKLISCIALVFVGLNLSLPALAIRVTEQDIVCYFKYKIGDQAWVLDSTGATTRAGARRFREQVLQRQQGLAEDAAEELQVAYTGCRDPYGHN</sequence>
<name>U7QSA7_9CYAN</name>
<evidence type="ECO:0000313" key="2">
    <source>
        <dbReference type="EMBL" id="ERT09975.1"/>
    </source>
</evidence>
<dbReference type="EMBL" id="AUZM01000001">
    <property type="protein sequence ID" value="ERT09975.1"/>
    <property type="molecule type" value="Genomic_DNA"/>
</dbReference>
<comment type="caution">
    <text evidence="2">The sequence shown here is derived from an EMBL/GenBank/DDBJ whole genome shotgun (WGS) entry which is preliminary data.</text>
</comment>
<organism evidence="2 3">
    <name type="scientific">Lyngbya aestuarii BL J</name>
    <dbReference type="NCBI Taxonomy" id="1348334"/>
    <lineage>
        <taxon>Bacteria</taxon>
        <taxon>Bacillati</taxon>
        <taxon>Cyanobacteriota</taxon>
        <taxon>Cyanophyceae</taxon>
        <taxon>Oscillatoriophycideae</taxon>
        <taxon>Oscillatoriales</taxon>
        <taxon>Microcoleaceae</taxon>
        <taxon>Lyngbya</taxon>
    </lineage>
</organism>
<gene>
    <name evidence="2" type="ORF">M595_0222</name>
</gene>
<dbReference type="AlphaFoldDB" id="U7QSA7"/>
<feature type="signal peptide" evidence="1">
    <location>
        <begin position="1"/>
        <end position="23"/>
    </location>
</feature>
<evidence type="ECO:0000313" key="3">
    <source>
        <dbReference type="Proteomes" id="UP000017127"/>
    </source>
</evidence>